<sequence length="89" mass="10879">MAYDETSIRVLKVDEIYDRFEWVRANELAKEYKQPLACVERGIEACRVTDTPLDYFIERYLKNNKDTLKNETFENAYFDIMKRSQWRRK</sequence>
<keyword evidence="2" id="KW-1185">Reference proteome</keyword>
<comment type="caution">
    <text evidence="1">The sequence shown here is derived from an EMBL/GenBank/DDBJ whole genome shotgun (WGS) entry which is preliminary data.</text>
</comment>
<dbReference type="Proteomes" id="UP001203423">
    <property type="component" value="Unassembled WGS sequence"/>
</dbReference>
<dbReference type="EMBL" id="JAKIKS010000379">
    <property type="protein sequence ID" value="MCL1128091.1"/>
    <property type="molecule type" value="Genomic_DNA"/>
</dbReference>
<name>A0ABT0LLS4_9GAMM</name>
<dbReference type="RefSeq" id="WP_248943517.1">
    <property type="nucleotide sequence ID" value="NZ_JAKIKS010000379.1"/>
</dbReference>
<evidence type="ECO:0000313" key="1">
    <source>
        <dbReference type="EMBL" id="MCL1128091.1"/>
    </source>
</evidence>
<accession>A0ABT0LLS4</accession>
<reference evidence="1 2" key="1">
    <citation type="submission" date="2022-01" db="EMBL/GenBank/DDBJ databases">
        <title>Whole genome-based taxonomy of the Shewanellaceae.</title>
        <authorList>
            <person name="Martin-Rodriguez A.J."/>
        </authorList>
    </citation>
    <scope>NUCLEOTIDE SEQUENCE [LARGE SCALE GENOMIC DNA]</scope>
    <source>
        <strain evidence="1 2">DSM 17177</strain>
    </source>
</reference>
<gene>
    <name evidence="1" type="ORF">L2764_27615</name>
</gene>
<evidence type="ECO:0000313" key="2">
    <source>
        <dbReference type="Proteomes" id="UP001203423"/>
    </source>
</evidence>
<organism evidence="1 2">
    <name type="scientific">Shewanella surugensis</name>
    <dbReference type="NCBI Taxonomy" id="212020"/>
    <lineage>
        <taxon>Bacteria</taxon>
        <taxon>Pseudomonadati</taxon>
        <taxon>Pseudomonadota</taxon>
        <taxon>Gammaproteobacteria</taxon>
        <taxon>Alteromonadales</taxon>
        <taxon>Shewanellaceae</taxon>
        <taxon>Shewanella</taxon>
    </lineage>
</organism>
<protein>
    <submittedName>
        <fullName evidence="1">Uncharacterized protein</fullName>
    </submittedName>
</protein>
<proteinExistence type="predicted"/>